<reference evidence="7 8" key="1">
    <citation type="journal article" date="2016" name="Proc. Natl. Acad. Sci. U.S.A.">
        <title>Comparative genomics of biotechnologically important yeasts.</title>
        <authorList>
            <person name="Riley R."/>
            <person name="Haridas S."/>
            <person name="Wolfe K.H."/>
            <person name="Lopes M.R."/>
            <person name="Hittinger C.T."/>
            <person name="Goeker M."/>
            <person name="Salamov A.A."/>
            <person name="Wisecaver J.H."/>
            <person name="Long T.M."/>
            <person name="Calvey C.H."/>
            <person name="Aerts A.L."/>
            <person name="Barry K.W."/>
            <person name="Choi C."/>
            <person name="Clum A."/>
            <person name="Coughlan A.Y."/>
            <person name="Deshpande S."/>
            <person name="Douglass A.P."/>
            <person name="Hanson S.J."/>
            <person name="Klenk H.-P."/>
            <person name="LaButti K.M."/>
            <person name="Lapidus A."/>
            <person name="Lindquist E.A."/>
            <person name="Lipzen A.M."/>
            <person name="Meier-Kolthoff J.P."/>
            <person name="Ohm R.A."/>
            <person name="Otillar R.P."/>
            <person name="Pangilinan J.L."/>
            <person name="Peng Y."/>
            <person name="Rokas A."/>
            <person name="Rosa C.A."/>
            <person name="Scheuner C."/>
            <person name="Sibirny A.A."/>
            <person name="Slot J.C."/>
            <person name="Stielow J.B."/>
            <person name="Sun H."/>
            <person name="Kurtzman C.P."/>
            <person name="Blackwell M."/>
            <person name="Grigoriev I.V."/>
            <person name="Jeffries T.W."/>
        </authorList>
    </citation>
    <scope>NUCLEOTIDE SEQUENCE [LARGE SCALE GENOMIC DNA]</scope>
    <source>
        <strain evidence="8">ATCC 58044 / CBS 1984 / NCYC 433 / NRRL Y-366-8</strain>
    </source>
</reference>
<dbReference type="PROSITE" id="PS50850">
    <property type="entry name" value="MFS"/>
    <property type="match status" value="1"/>
</dbReference>
<dbReference type="Proteomes" id="UP000094112">
    <property type="component" value="Unassembled WGS sequence"/>
</dbReference>
<evidence type="ECO:0000256" key="3">
    <source>
        <dbReference type="ARBA" id="ARBA00022989"/>
    </source>
</evidence>
<evidence type="ECO:0000256" key="2">
    <source>
        <dbReference type="ARBA" id="ARBA00022692"/>
    </source>
</evidence>
<feature type="transmembrane region" description="Helical" evidence="5">
    <location>
        <begin position="150"/>
        <end position="172"/>
    </location>
</feature>
<organism evidence="7 8">
    <name type="scientific">Wickerhamomyces anomalus (strain ATCC 58044 / CBS 1984 / NCYC 433 / NRRL Y-366-8)</name>
    <name type="common">Yeast</name>
    <name type="synonym">Hansenula anomala</name>
    <dbReference type="NCBI Taxonomy" id="683960"/>
    <lineage>
        <taxon>Eukaryota</taxon>
        <taxon>Fungi</taxon>
        <taxon>Dikarya</taxon>
        <taxon>Ascomycota</taxon>
        <taxon>Saccharomycotina</taxon>
        <taxon>Saccharomycetes</taxon>
        <taxon>Phaffomycetales</taxon>
        <taxon>Wickerhamomycetaceae</taxon>
        <taxon>Wickerhamomyces</taxon>
    </lineage>
</organism>
<keyword evidence="2 5" id="KW-0812">Transmembrane</keyword>
<dbReference type="OrthoDB" id="2153661at2759"/>
<comment type="subcellular location">
    <subcellularLocation>
        <location evidence="1">Membrane</location>
        <topology evidence="1">Multi-pass membrane protein</topology>
    </subcellularLocation>
</comment>
<sequence length="425" mass="47000">MTLKTDNIQNVEYEVYRNSEKLGGIFTCGAAFLSDGYQQGVMTMANAVLSKSFKGYTTKYKTMVSNSILVANIIGQIAFGFITDRVGRKQAFIYTTVFIIVGAIVCACASGSTEQRILGCGVGGEYPTSASASIETANEKMSIKNRVTPFIMSTNFFVAAGIPIATIVFLIVHEIWGPNHLNGIWRTCFAIGAVIPISIFYFRWKLDHANSYKTNAIKRKVSYKLVWKKYWKEFVSTAAMWFFMDMIVYPNNIFSTSILANCCIGLRFLTRRQTIISGFIGYGIISFIVGGAFEKFSEIPALLIIFYALLNMIINFGPASLQSVVSSESFPTAVRGTIYGISAGIGKAGAAVGTKVFTPLQVNYGKRYTFFLSGGISFLGAIVVWWGCPDYGDRKLYFLDEELNQYLKENGWEGSIGENENAKEL</sequence>
<feature type="transmembrane region" description="Helical" evidence="5">
    <location>
        <begin position="368"/>
        <end position="387"/>
    </location>
</feature>
<dbReference type="GeneID" id="30202942"/>
<evidence type="ECO:0000256" key="1">
    <source>
        <dbReference type="ARBA" id="ARBA00004141"/>
    </source>
</evidence>
<feature type="transmembrane region" description="Helical" evidence="5">
    <location>
        <begin position="91"/>
        <end position="109"/>
    </location>
</feature>
<dbReference type="GO" id="GO:0046943">
    <property type="term" value="F:carboxylic acid transmembrane transporter activity"/>
    <property type="evidence" value="ECO:0007669"/>
    <property type="project" value="TreeGrafter"/>
</dbReference>
<feature type="transmembrane region" description="Helical" evidence="5">
    <location>
        <begin position="184"/>
        <end position="204"/>
    </location>
</feature>
<dbReference type="GO" id="GO:0005886">
    <property type="term" value="C:plasma membrane"/>
    <property type="evidence" value="ECO:0007669"/>
    <property type="project" value="TreeGrafter"/>
</dbReference>
<evidence type="ECO:0000313" key="8">
    <source>
        <dbReference type="Proteomes" id="UP000094112"/>
    </source>
</evidence>
<dbReference type="RefSeq" id="XP_019039713.1">
    <property type="nucleotide sequence ID" value="XM_019185696.1"/>
</dbReference>
<dbReference type="SUPFAM" id="SSF103473">
    <property type="entry name" value="MFS general substrate transporter"/>
    <property type="match status" value="1"/>
</dbReference>
<dbReference type="InterPro" id="IPR020846">
    <property type="entry name" value="MFS_dom"/>
</dbReference>
<name>A0A1E3P4W4_WICAA</name>
<evidence type="ECO:0000256" key="4">
    <source>
        <dbReference type="ARBA" id="ARBA00023136"/>
    </source>
</evidence>
<dbReference type="EMBL" id="KV454210">
    <property type="protein sequence ID" value="ODQ60506.1"/>
    <property type="molecule type" value="Genomic_DNA"/>
</dbReference>
<evidence type="ECO:0000313" key="7">
    <source>
        <dbReference type="EMBL" id="ODQ60506.1"/>
    </source>
</evidence>
<dbReference type="STRING" id="683960.A0A1E3P4W4"/>
<gene>
    <name evidence="7" type="ORF">WICANDRAFT_84349</name>
</gene>
<feature type="transmembrane region" description="Helical" evidence="5">
    <location>
        <begin position="275"/>
        <end position="293"/>
    </location>
</feature>
<dbReference type="AlphaFoldDB" id="A0A1E3P4W4"/>
<protein>
    <recommendedName>
        <fullName evidence="6">Major facilitator superfamily (MFS) profile domain-containing protein</fullName>
    </recommendedName>
</protein>
<dbReference type="InterPro" id="IPR005828">
    <property type="entry name" value="MFS_sugar_transport-like"/>
</dbReference>
<feature type="domain" description="Major facilitator superfamily (MFS) profile" evidence="6">
    <location>
        <begin position="1"/>
        <end position="392"/>
    </location>
</feature>
<dbReference type="PANTHER" id="PTHR23508:SF10">
    <property type="entry name" value="CARBOXYLIC ACID TRANSPORTER PROTEIN HOMOLOG"/>
    <property type="match status" value="1"/>
</dbReference>
<evidence type="ECO:0000256" key="5">
    <source>
        <dbReference type="SAM" id="Phobius"/>
    </source>
</evidence>
<feature type="transmembrane region" description="Helical" evidence="5">
    <location>
        <begin position="249"/>
        <end position="268"/>
    </location>
</feature>
<proteinExistence type="predicted"/>
<evidence type="ECO:0000259" key="6">
    <source>
        <dbReference type="PROSITE" id="PS50850"/>
    </source>
</evidence>
<dbReference type="Gene3D" id="1.20.1250.20">
    <property type="entry name" value="MFS general substrate transporter like domains"/>
    <property type="match status" value="2"/>
</dbReference>
<dbReference type="PANTHER" id="PTHR23508">
    <property type="entry name" value="CARBOXYLIC ACID TRANSPORTER PROTEIN HOMOLOG"/>
    <property type="match status" value="1"/>
</dbReference>
<accession>A0A1E3P4W4</accession>
<feature type="transmembrane region" description="Helical" evidence="5">
    <location>
        <begin position="299"/>
        <end position="317"/>
    </location>
</feature>
<keyword evidence="3 5" id="KW-1133">Transmembrane helix</keyword>
<feature type="transmembrane region" description="Helical" evidence="5">
    <location>
        <begin position="60"/>
        <end position="79"/>
    </location>
</feature>
<dbReference type="InterPro" id="IPR036259">
    <property type="entry name" value="MFS_trans_sf"/>
</dbReference>
<keyword evidence="8" id="KW-1185">Reference proteome</keyword>
<dbReference type="Pfam" id="PF00083">
    <property type="entry name" value="Sugar_tr"/>
    <property type="match status" value="2"/>
</dbReference>
<keyword evidence="4 5" id="KW-0472">Membrane</keyword>